<dbReference type="GO" id="GO:0005524">
    <property type="term" value="F:ATP binding"/>
    <property type="evidence" value="ECO:0007669"/>
    <property type="project" value="UniProtKB-KW"/>
</dbReference>
<dbReference type="SUPFAM" id="SSF52540">
    <property type="entry name" value="P-loop containing nucleoside triphosphate hydrolases"/>
    <property type="match status" value="2"/>
</dbReference>
<feature type="compositionally biased region" description="Low complexity" evidence="8">
    <location>
        <begin position="1278"/>
        <end position="1317"/>
    </location>
</feature>
<feature type="region of interest" description="Disordered" evidence="8">
    <location>
        <begin position="43"/>
        <end position="348"/>
    </location>
</feature>
<organism evidence="10 11">
    <name type="scientific">Ephemerocybe angulata</name>
    <dbReference type="NCBI Taxonomy" id="980116"/>
    <lineage>
        <taxon>Eukaryota</taxon>
        <taxon>Fungi</taxon>
        <taxon>Dikarya</taxon>
        <taxon>Basidiomycota</taxon>
        <taxon>Agaricomycotina</taxon>
        <taxon>Agaricomycetes</taxon>
        <taxon>Agaricomycetidae</taxon>
        <taxon>Agaricales</taxon>
        <taxon>Agaricineae</taxon>
        <taxon>Psathyrellaceae</taxon>
        <taxon>Ephemerocybe</taxon>
    </lineage>
</organism>
<dbReference type="PANTHER" id="PTHR23069:SF0">
    <property type="entry name" value="TAT-BINDING HOMOLOG 7"/>
    <property type="match status" value="1"/>
</dbReference>
<evidence type="ECO:0000256" key="1">
    <source>
        <dbReference type="ARBA" id="ARBA00004123"/>
    </source>
</evidence>
<evidence type="ECO:0000256" key="2">
    <source>
        <dbReference type="ARBA" id="ARBA00006914"/>
    </source>
</evidence>
<dbReference type="PANTHER" id="PTHR23069">
    <property type="entry name" value="AAA DOMAIN-CONTAINING"/>
    <property type="match status" value="1"/>
</dbReference>
<dbReference type="GO" id="GO:0042393">
    <property type="term" value="F:histone binding"/>
    <property type="evidence" value="ECO:0007669"/>
    <property type="project" value="TreeGrafter"/>
</dbReference>
<feature type="compositionally biased region" description="Basic residues" evidence="8">
    <location>
        <begin position="303"/>
        <end position="313"/>
    </location>
</feature>
<evidence type="ECO:0000313" key="10">
    <source>
        <dbReference type="EMBL" id="KAF6748563.1"/>
    </source>
</evidence>
<keyword evidence="3" id="KW-0547">Nucleotide-binding</keyword>
<gene>
    <name evidence="10" type="ORF">DFP72DRAFT_916289</name>
</gene>
<dbReference type="Pfam" id="PF00004">
    <property type="entry name" value="AAA"/>
    <property type="match status" value="1"/>
</dbReference>
<dbReference type="FunFam" id="3.40.50.300:FF:001218">
    <property type="entry name" value="AAA family ATPase, putative"/>
    <property type="match status" value="1"/>
</dbReference>
<evidence type="ECO:0000256" key="4">
    <source>
        <dbReference type="ARBA" id="ARBA00022801"/>
    </source>
</evidence>
<comment type="similarity">
    <text evidence="2">Belongs to the AAA ATPase family.</text>
</comment>
<feature type="compositionally biased region" description="Polar residues" evidence="8">
    <location>
        <begin position="200"/>
        <end position="214"/>
    </location>
</feature>
<evidence type="ECO:0000256" key="8">
    <source>
        <dbReference type="SAM" id="MobiDB-lite"/>
    </source>
</evidence>
<feature type="compositionally biased region" description="Basic and acidic residues" evidence="8">
    <location>
        <begin position="1334"/>
        <end position="1343"/>
    </location>
</feature>
<feature type="compositionally biased region" description="Basic and acidic residues" evidence="8">
    <location>
        <begin position="50"/>
        <end position="66"/>
    </location>
</feature>
<dbReference type="InterPro" id="IPR041569">
    <property type="entry name" value="AAA_lid_3"/>
</dbReference>
<dbReference type="InterPro" id="IPR045199">
    <property type="entry name" value="ATAD2-like"/>
</dbReference>
<dbReference type="Proteomes" id="UP000521943">
    <property type="component" value="Unassembled WGS sequence"/>
</dbReference>
<dbReference type="InterPro" id="IPR003959">
    <property type="entry name" value="ATPase_AAA_core"/>
</dbReference>
<feature type="region of interest" description="Disordered" evidence="8">
    <location>
        <begin position="1107"/>
        <end position="1205"/>
    </location>
</feature>
<dbReference type="SUPFAM" id="SSF47370">
    <property type="entry name" value="Bromodomain"/>
    <property type="match status" value="1"/>
</dbReference>
<feature type="compositionally biased region" description="Polar residues" evidence="8">
    <location>
        <begin position="1355"/>
        <end position="1366"/>
    </location>
</feature>
<dbReference type="Gene3D" id="1.10.8.60">
    <property type="match status" value="1"/>
</dbReference>
<feature type="compositionally biased region" description="Low complexity" evidence="8">
    <location>
        <begin position="1417"/>
        <end position="1443"/>
    </location>
</feature>
<feature type="compositionally biased region" description="Polar residues" evidence="8">
    <location>
        <begin position="1460"/>
        <end position="1473"/>
    </location>
</feature>
<feature type="compositionally biased region" description="Low complexity" evidence="8">
    <location>
        <begin position="1479"/>
        <end position="1504"/>
    </location>
</feature>
<dbReference type="InterPro" id="IPR036427">
    <property type="entry name" value="Bromodomain-like_sf"/>
</dbReference>
<dbReference type="FunFam" id="3.40.50.300:FF:000061">
    <property type="entry name" value="ATPase family, AAA domain-containing 2"/>
    <property type="match status" value="1"/>
</dbReference>
<dbReference type="Gene3D" id="3.40.50.300">
    <property type="entry name" value="P-loop containing nucleotide triphosphate hydrolases"/>
    <property type="match status" value="2"/>
</dbReference>
<dbReference type="GO" id="GO:0016887">
    <property type="term" value="F:ATP hydrolysis activity"/>
    <property type="evidence" value="ECO:0007669"/>
    <property type="project" value="InterPro"/>
</dbReference>
<feature type="compositionally biased region" description="Polar residues" evidence="8">
    <location>
        <begin position="1139"/>
        <end position="1149"/>
    </location>
</feature>
<keyword evidence="7" id="KW-0539">Nucleus</keyword>
<comment type="caution">
    <text evidence="10">The sequence shown here is derived from an EMBL/GenBank/DDBJ whole genome shotgun (WGS) entry which is preliminary data.</text>
</comment>
<keyword evidence="11" id="KW-1185">Reference proteome</keyword>
<feature type="region of interest" description="Disordered" evidence="8">
    <location>
        <begin position="1"/>
        <end position="20"/>
    </location>
</feature>
<dbReference type="OrthoDB" id="5421at2759"/>
<dbReference type="GO" id="GO:0003682">
    <property type="term" value="F:chromatin binding"/>
    <property type="evidence" value="ECO:0007669"/>
    <property type="project" value="TreeGrafter"/>
</dbReference>
<reference evidence="10 11" key="1">
    <citation type="submission" date="2020-07" db="EMBL/GenBank/DDBJ databases">
        <title>Comparative genomics of pyrophilous fungi reveals a link between fire events and developmental genes.</title>
        <authorList>
            <consortium name="DOE Joint Genome Institute"/>
            <person name="Steindorff A.S."/>
            <person name="Carver A."/>
            <person name="Calhoun S."/>
            <person name="Stillman K."/>
            <person name="Liu H."/>
            <person name="Lipzen A."/>
            <person name="Pangilinan J."/>
            <person name="Labutti K."/>
            <person name="Bruns T.D."/>
            <person name="Grigoriev I.V."/>
        </authorList>
    </citation>
    <scope>NUCLEOTIDE SEQUENCE [LARGE SCALE GENOMIC DNA]</scope>
    <source>
        <strain evidence="10 11">CBS 144469</strain>
    </source>
</reference>
<dbReference type="EMBL" id="JACGCI010000070">
    <property type="protein sequence ID" value="KAF6748563.1"/>
    <property type="molecule type" value="Genomic_DNA"/>
</dbReference>
<comment type="subcellular location">
    <subcellularLocation>
        <location evidence="1">Nucleus</location>
    </subcellularLocation>
</comment>
<feature type="domain" description="AAA+ ATPase" evidence="9">
    <location>
        <begin position="433"/>
        <end position="574"/>
    </location>
</feature>
<dbReference type="Pfam" id="PF17862">
    <property type="entry name" value="AAA_lid_3"/>
    <property type="match status" value="1"/>
</dbReference>
<feature type="compositionally biased region" description="Basic residues" evidence="8">
    <location>
        <begin position="188"/>
        <end position="197"/>
    </location>
</feature>
<dbReference type="InterPro" id="IPR027417">
    <property type="entry name" value="P-loop_NTPase"/>
</dbReference>
<name>A0A8H6LYA7_9AGAR</name>
<feature type="compositionally biased region" description="Acidic residues" evidence="8">
    <location>
        <begin position="245"/>
        <end position="268"/>
    </location>
</feature>
<protein>
    <submittedName>
        <fullName evidence="10">ATPase with bromodomain-containing protein</fullName>
    </submittedName>
</protein>
<keyword evidence="5" id="KW-0067">ATP-binding</keyword>
<dbReference type="GO" id="GO:0006337">
    <property type="term" value="P:nucleosome disassembly"/>
    <property type="evidence" value="ECO:0007669"/>
    <property type="project" value="TreeGrafter"/>
</dbReference>
<dbReference type="InterPro" id="IPR003593">
    <property type="entry name" value="AAA+_ATPase"/>
</dbReference>
<dbReference type="GO" id="GO:0006334">
    <property type="term" value="P:nucleosome assembly"/>
    <property type="evidence" value="ECO:0007669"/>
    <property type="project" value="TreeGrafter"/>
</dbReference>
<keyword evidence="4" id="KW-0378">Hydrolase</keyword>
<feature type="compositionally biased region" description="Basic and acidic residues" evidence="8">
    <location>
        <begin position="1171"/>
        <end position="1184"/>
    </location>
</feature>
<evidence type="ECO:0000259" key="9">
    <source>
        <dbReference type="SMART" id="SM00382"/>
    </source>
</evidence>
<feature type="compositionally biased region" description="Basic and acidic residues" evidence="8">
    <location>
        <begin position="1107"/>
        <end position="1138"/>
    </location>
</feature>
<dbReference type="InterPro" id="IPR003960">
    <property type="entry name" value="ATPase_AAA_CS"/>
</dbReference>
<dbReference type="GO" id="GO:0005634">
    <property type="term" value="C:nucleus"/>
    <property type="evidence" value="ECO:0007669"/>
    <property type="project" value="UniProtKB-SubCell"/>
</dbReference>
<evidence type="ECO:0000256" key="6">
    <source>
        <dbReference type="ARBA" id="ARBA00023117"/>
    </source>
</evidence>
<keyword evidence="6" id="KW-0103">Bromodomain</keyword>
<feature type="compositionally biased region" description="Polar residues" evidence="8">
    <location>
        <begin position="1"/>
        <end position="14"/>
    </location>
</feature>
<evidence type="ECO:0000256" key="7">
    <source>
        <dbReference type="ARBA" id="ARBA00023242"/>
    </source>
</evidence>
<evidence type="ECO:0000256" key="3">
    <source>
        <dbReference type="ARBA" id="ARBA00022741"/>
    </source>
</evidence>
<dbReference type="PROSITE" id="PS00674">
    <property type="entry name" value="AAA"/>
    <property type="match status" value="1"/>
</dbReference>
<evidence type="ECO:0000313" key="11">
    <source>
        <dbReference type="Proteomes" id="UP000521943"/>
    </source>
</evidence>
<proteinExistence type="inferred from homology"/>
<sequence>MNINDAQAWPQTTAFGGEDAPAIQHTQVDLSLRIRVPAMVNTRRSSAIQSDHEQLSDSEYHASEHDGEGDEDADGEPEDLPLPEPEPEVVTSKRGRAHAKVNYQESDPDDDFDDGAAPRHAVFDAAPKRSLRTTRRTAVVDEDDDEEEPQPRSRRPVRSNSSKNLPDFVESDEDAKMHEEFDDGSSRRSGRLRRTRQLPKASSSKPPPTNGSQRTTRRSARIQKPAKDDDYIHGGETSGSGDADGSLDEDELDLAMEPEPEPEPEDDNDGKPYALRQRQRINYAIPPPIEEMRRPPPKPPGGGRHRGGPKKNKGLGWSASGAELGRWMGMPGDDSDSDNPTRTPRKPFGVNPFGGGAVAAGGILPGDLAAAGTPSNLGKIGDAALADADPLGVNTNVTFDEVGGLDEHIHSLKEMTLLPLLYPEVFQRFNVTPPRGVLFHGPPGTGKTLLARALAASSRSGGRQISFFMRKGADCLSKWVGEAERQLRLLFEEAKNSQPSIIFFDEIDGLAPVRSSKQDQIHASIVSTLLALMDGMDGRGQVIVIGATNRPDAVDPALRRPGRFDREFYFGLPGLDAREKILGIMTKKWENWDPNQEGEKGVQVKEKLHGLAKLTKGYGGADLRALCTEAALNAIQRRYPQVYKSQDRLLLKPETIDVGLRDFMMSIKKIVPSSARSTTSAATALPPQFEPLLSETLEQVKNTIQRVMPVEKPLTALEEAEFEDVGGEDSALEREMLSQAMQTLRVYRPRVIIHGSVGMGQGYIGAAALHHLEGYHVQSLELGSLMSDSTRTVEAAIVQLFVEAKRHQPSVIYIPSLFGWCAAVSETSRSTVRAMLETLLPTDPILLLAVVDGPFAALPKDVKSWFGPSRDNRVQLLPPSAEKRAAFFEPLLKDVARKPNEFADGVKRRKRVLEELPIAPPLEPRKPTAAELALQEENDQKSMAILKFRLGPILAEMKRKFKRFTKRATEEYNFEPNEEGIGYAYELDATAGAAPVPQTNGVIDISGDGVATQPVEEPPQAPVEQVMLQRPILYDIDLDRMHNELYRGHYFTPQDFLDDVGKMVHNADVRAHEDLDRLHKAQAMFTAAQVSLLEFDAGFRMECERMKARERQRRDARRREKGKEREKDGGGSGEDRTDGIQTRRSTRNNGAPADLISMTDPVKLERRLKRQREAGENSGAERDTSASAEEAGLGGAGGQPHSKRSKMVLDDDEDELNMRTPMSHARHNVRFAPAPGMPHFMEPIPGQGQNHLGPPRNFMPSGSPMANYQMHHQHHPQHLQQPPSQPIFHPGHPQHQQHQQHPQHFQPQPNHNFPPQHYNAQPPPQPHFLPSDHMVMDGHDQRGHSQHGFDPTLLNPVQSNDMSQGFNGHMGFSPSNERFNPAGGPTSPLGPHPNLFNGAGPSGPMQNNFGPNPPYPQQQFHQPQITPPDWQQQPQQQSMHQQQGRSLPHMPVFTDDPNDPFSSPAQPQRQHQGYLNADPQQNQHQVQQLQVPQPSQQQQAPSPSRLTSILRASASRTPESERRPSPTEGAPSSVENGAAAATTEAAEKEEPVAMVVERSPSPPLPDFHIDEDLLQELRDKLRDTTGSLSIEQLEQLRATCLGEVWRQRKEWDRDPLVKALLKNVDEFLEEVKELEEWDED</sequence>
<dbReference type="SMART" id="SM00382">
    <property type="entry name" value="AAA"/>
    <property type="match status" value="1"/>
</dbReference>
<feature type="compositionally biased region" description="Acidic residues" evidence="8">
    <location>
        <begin position="67"/>
        <end position="87"/>
    </location>
</feature>
<evidence type="ECO:0000256" key="5">
    <source>
        <dbReference type="ARBA" id="ARBA00022840"/>
    </source>
</evidence>
<feature type="region of interest" description="Disordered" evidence="8">
    <location>
        <begin position="1268"/>
        <end position="1568"/>
    </location>
</feature>
<accession>A0A8H6LYA7</accession>
<dbReference type="GO" id="GO:0045815">
    <property type="term" value="P:transcription initiation-coupled chromatin remodeling"/>
    <property type="evidence" value="ECO:0007669"/>
    <property type="project" value="TreeGrafter"/>
</dbReference>